<dbReference type="AlphaFoldDB" id="A0A846W2R6"/>
<dbReference type="Proteomes" id="UP000572007">
    <property type="component" value="Unassembled WGS sequence"/>
</dbReference>
<protein>
    <submittedName>
        <fullName evidence="2">DUF5361 domain-containing protein</fullName>
    </submittedName>
</protein>
<comment type="caution">
    <text evidence="2">The sequence shown here is derived from an EMBL/GenBank/DDBJ whole genome shotgun (WGS) entry which is preliminary data.</text>
</comment>
<gene>
    <name evidence="2" type="ORF">HGA10_09235</name>
</gene>
<accession>A0A846W2R6</accession>
<feature type="compositionally biased region" description="Basic and acidic residues" evidence="1">
    <location>
        <begin position="61"/>
        <end position="83"/>
    </location>
</feature>
<evidence type="ECO:0000256" key="1">
    <source>
        <dbReference type="SAM" id="MobiDB-lite"/>
    </source>
</evidence>
<dbReference type="Pfam" id="PF17318">
    <property type="entry name" value="DUF5361"/>
    <property type="match status" value="1"/>
</dbReference>
<feature type="region of interest" description="Disordered" evidence="1">
    <location>
        <begin position="61"/>
        <end position="84"/>
    </location>
</feature>
<dbReference type="RefSeq" id="WP_067643627.1">
    <property type="nucleotide sequence ID" value="NZ_JAAXOM010000002.1"/>
</dbReference>
<dbReference type="EMBL" id="JAAXOM010000002">
    <property type="protein sequence ID" value="NKX87492.1"/>
    <property type="molecule type" value="Genomic_DNA"/>
</dbReference>
<evidence type="ECO:0000313" key="2">
    <source>
        <dbReference type="EMBL" id="NKX87492.1"/>
    </source>
</evidence>
<proteinExistence type="predicted"/>
<reference evidence="2 3" key="1">
    <citation type="submission" date="2020-04" db="EMBL/GenBank/DDBJ databases">
        <title>MicrobeNet Type strains.</title>
        <authorList>
            <person name="Nicholson A.C."/>
        </authorList>
    </citation>
    <scope>NUCLEOTIDE SEQUENCE [LARGE SCALE GENOMIC DNA]</scope>
    <source>
        <strain evidence="2 3">DSM 44960</strain>
    </source>
</reference>
<organism evidence="2 3">
    <name type="scientific">Nocardia coubleae</name>
    <dbReference type="NCBI Taxonomy" id="356147"/>
    <lineage>
        <taxon>Bacteria</taxon>
        <taxon>Bacillati</taxon>
        <taxon>Actinomycetota</taxon>
        <taxon>Actinomycetes</taxon>
        <taxon>Mycobacteriales</taxon>
        <taxon>Nocardiaceae</taxon>
        <taxon>Nocardia</taxon>
    </lineage>
</organism>
<dbReference type="InterPro" id="IPR035286">
    <property type="entry name" value="DUF5361"/>
</dbReference>
<evidence type="ECO:0000313" key="3">
    <source>
        <dbReference type="Proteomes" id="UP000572007"/>
    </source>
</evidence>
<sequence length="100" mass="11554">MLGTDVLGWADLRAIVKHLPIESALLRTMYPESSRWQVAEHLLADVSDSLRWLVWARTDDGRRGRNRPEPIQRPGVKSDRERLGTATQLEQMNEFLGWTE</sequence>
<name>A0A846W2R6_9NOCA</name>
<keyword evidence="3" id="KW-1185">Reference proteome</keyword>